<name>A0A170YGX5_9BACT</name>
<dbReference type="InterPro" id="IPR017853">
    <property type="entry name" value="GH"/>
</dbReference>
<protein>
    <recommendedName>
        <fullName evidence="3">beta-N-acetylhexosaminidase</fullName>
        <ecNumber evidence="3">3.2.1.52</ecNumber>
    </recommendedName>
</protein>
<dbReference type="Gene3D" id="3.30.379.10">
    <property type="entry name" value="Chitobiase/beta-hexosaminidase domain 2-like"/>
    <property type="match status" value="1"/>
</dbReference>
<evidence type="ECO:0000256" key="6">
    <source>
        <dbReference type="PIRSR" id="PIRSR625705-1"/>
    </source>
</evidence>
<evidence type="ECO:0000256" key="2">
    <source>
        <dbReference type="ARBA" id="ARBA00006285"/>
    </source>
</evidence>
<dbReference type="EMBL" id="BDCR01000001">
    <property type="protein sequence ID" value="GAT61799.1"/>
    <property type="molecule type" value="Genomic_DNA"/>
</dbReference>
<evidence type="ECO:0000313" key="12">
    <source>
        <dbReference type="Proteomes" id="UP000076586"/>
    </source>
</evidence>
<dbReference type="Pfam" id="PF13290">
    <property type="entry name" value="CHB_HEX_C_1"/>
    <property type="match status" value="1"/>
</dbReference>
<feature type="active site" description="Proton donor" evidence="6">
    <location>
        <position position="329"/>
    </location>
</feature>
<dbReference type="SUPFAM" id="SSF51445">
    <property type="entry name" value="(Trans)glycosidases"/>
    <property type="match status" value="1"/>
</dbReference>
<accession>A0A170YGX5</accession>
<dbReference type="EC" id="3.2.1.52" evidence="3"/>
<evidence type="ECO:0000313" key="11">
    <source>
        <dbReference type="EMBL" id="GAT61799.1"/>
    </source>
</evidence>
<keyword evidence="4" id="KW-0378">Hydrolase</keyword>
<evidence type="ECO:0000259" key="10">
    <source>
        <dbReference type="Pfam" id="PF13290"/>
    </source>
</evidence>
<evidence type="ECO:0000259" key="9">
    <source>
        <dbReference type="Pfam" id="PF02838"/>
    </source>
</evidence>
<evidence type="ECO:0000256" key="3">
    <source>
        <dbReference type="ARBA" id="ARBA00012663"/>
    </source>
</evidence>
<keyword evidence="12" id="KW-1185">Reference proteome</keyword>
<feature type="chain" id="PRO_5007904824" description="beta-N-acetylhexosaminidase" evidence="7">
    <location>
        <begin position="20"/>
        <end position="834"/>
    </location>
</feature>
<dbReference type="Gene3D" id="3.20.20.80">
    <property type="entry name" value="Glycosidases"/>
    <property type="match status" value="1"/>
</dbReference>
<dbReference type="Proteomes" id="UP000076586">
    <property type="component" value="Unassembled WGS sequence"/>
</dbReference>
<proteinExistence type="inferred from homology"/>
<dbReference type="SUPFAM" id="SSF55545">
    <property type="entry name" value="beta-N-acetylhexosaminidase-like domain"/>
    <property type="match status" value="1"/>
</dbReference>
<dbReference type="InterPro" id="IPR014756">
    <property type="entry name" value="Ig_E-set"/>
</dbReference>
<dbReference type="InterPro" id="IPR015882">
    <property type="entry name" value="HEX_bac_N"/>
</dbReference>
<evidence type="ECO:0000259" key="8">
    <source>
        <dbReference type="Pfam" id="PF00728"/>
    </source>
</evidence>
<feature type="signal peptide" evidence="7">
    <location>
        <begin position="1"/>
        <end position="19"/>
    </location>
</feature>
<dbReference type="OrthoDB" id="1090159at2"/>
<dbReference type="GO" id="GO:0030203">
    <property type="term" value="P:glycosaminoglycan metabolic process"/>
    <property type="evidence" value="ECO:0007669"/>
    <property type="project" value="TreeGrafter"/>
</dbReference>
<dbReference type="GO" id="GO:0004563">
    <property type="term" value="F:beta-N-acetylhexosaminidase activity"/>
    <property type="evidence" value="ECO:0007669"/>
    <property type="project" value="UniProtKB-EC"/>
</dbReference>
<feature type="domain" description="Glycoside hydrolase family 20 catalytic" evidence="8">
    <location>
        <begin position="155"/>
        <end position="500"/>
    </location>
</feature>
<feature type="domain" description="Beta-hexosaminidase bacterial type N-terminal" evidence="9">
    <location>
        <begin position="22"/>
        <end position="152"/>
    </location>
</feature>
<reference evidence="12" key="1">
    <citation type="submission" date="2016-04" db="EMBL/GenBank/DDBJ databases">
        <title>Draft genome sequence of Paludibacter jiangxiensis strain NM7.</title>
        <authorList>
            <person name="Qiu Y."/>
            <person name="Matsuura N."/>
            <person name="Ohashi A."/>
            <person name="Tourlousse M.D."/>
            <person name="Sekiguchi Y."/>
        </authorList>
    </citation>
    <scope>NUCLEOTIDE SEQUENCE [LARGE SCALE GENOMIC DNA]</scope>
    <source>
        <strain evidence="12">NM7</strain>
    </source>
</reference>
<comment type="similarity">
    <text evidence="2">Belongs to the glycosyl hydrolase 20 family.</text>
</comment>
<dbReference type="STRING" id="681398.PJIAN_1384"/>
<dbReference type="GO" id="GO:0016020">
    <property type="term" value="C:membrane"/>
    <property type="evidence" value="ECO:0007669"/>
    <property type="project" value="TreeGrafter"/>
</dbReference>
<evidence type="ECO:0000256" key="1">
    <source>
        <dbReference type="ARBA" id="ARBA00001231"/>
    </source>
</evidence>
<reference evidence="12" key="2">
    <citation type="journal article" date="2017" name="Genome Announc.">
        <title>Draft genome sequence of Paludibacter jiangxiensis NM7(T), a propionate-producing fermentative bacterium.</title>
        <authorList>
            <person name="Qiu Y.-L."/>
            <person name="Tourlousse D.M."/>
            <person name="Matsuura N."/>
            <person name="Ohashi A."/>
            <person name="Sekiguchi Y."/>
        </authorList>
    </citation>
    <scope>NUCLEOTIDE SEQUENCE [LARGE SCALE GENOMIC DNA]</scope>
    <source>
        <strain evidence="12">NM7</strain>
    </source>
</reference>
<dbReference type="PRINTS" id="PR00738">
    <property type="entry name" value="GLHYDRLASE20"/>
</dbReference>
<gene>
    <name evidence="11" type="ORF">PJIAN_1384</name>
</gene>
<dbReference type="SUPFAM" id="SSF81296">
    <property type="entry name" value="E set domains"/>
    <property type="match status" value="1"/>
</dbReference>
<dbReference type="GO" id="GO:0005975">
    <property type="term" value="P:carbohydrate metabolic process"/>
    <property type="evidence" value="ECO:0007669"/>
    <property type="project" value="InterPro"/>
</dbReference>
<evidence type="ECO:0000256" key="7">
    <source>
        <dbReference type="SAM" id="SignalP"/>
    </source>
</evidence>
<keyword evidence="5" id="KW-0326">Glycosidase</keyword>
<dbReference type="PANTHER" id="PTHR22600:SF57">
    <property type="entry name" value="BETA-N-ACETYLHEXOSAMINIDASE"/>
    <property type="match status" value="1"/>
</dbReference>
<comment type="catalytic activity">
    <reaction evidence="1">
        <text>Hydrolysis of terminal non-reducing N-acetyl-D-hexosamine residues in N-acetyl-beta-D-hexosaminides.</text>
        <dbReference type="EC" id="3.2.1.52"/>
    </reaction>
</comment>
<dbReference type="AlphaFoldDB" id="A0A170YGX5"/>
<keyword evidence="7" id="KW-0732">Signal</keyword>
<dbReference type="InterPro" id="IPR059177">
    <property type="entry name" value="GH29D-like_dom"/>
</dbReference>
<dbReference type="RefSeq" id="WP_084252214.1">
    <property type="nucleotide sequence ID" value="NZ_BDCR01000001.1"/>
</dbReference>
<evidence type="ECO:0000256" key="5">
    <source>
        <dbReference type="ARBA" id="ARBA00023295"/>
    </source>
</evidence>
<evidence type="ECO:0000256" key="4">
    <source>
        <dbReference type="ARBA" id="ARBA00022801"/>
    </source>
</evidence>
<dbReference type="PANTHER" id="PTHR22600">
    <property type="entry name" value="BETA-HEXOSAMINIDASE"/>
    <property type="match status" value="1"/>
</dbReference>
<comment type="caution">
    <text evidence="11">The sequence shown here is derived from an EMBL/GenBank/DDBJ whole genome shotgun (WGS) entry which is preliminary data.</text>
</comment>
<feature type="domain" description="GH29D-like beta-sandwich" evidence="10">
    <location>
        <begin position="537"/>
        <end position="591"/>
    </location>
</feature>
<dbReference type="InterPro" id="IPR015883">
    <property type="entry name" value="Glyco_hydro_20_cat"/>
</dbReference>
<sequence length="834" mass="93072">MKKIVSILTLSLFCGMMFAQSYNLIPRPVEVTPAKGSFSLTSAAAIVAGKGSKQVALYLQQKLNRSTGMPFKLATTSAVGSIELIVNSALDIPAEGYLLSATDKGVKIEGKDADGLFYGVQTLLQLLPPQVYSAQLQGGIQWTIPAVSVKDYPRFHYRGMMLDVVRQFFDEQTVKNYIDWLAIHKINKFHWHLTDDQGWRIEIKKYPKLTSVAAWRGPNEAIAPTLGSGDKRYGGFYTQKQIKEIVRYAAEQHIEVIPEIDLPGHSHAAASAYPEILCPTSRDEAKRAADDMADAWCVGNETNFTMLANILKEVAALFPSKIIHIGGDEVNMAIWPRCPICSAFMKKENMQKPEELQNYFVHRLNKIIDGLGKRMAGWDEILDGGDLEGSTQVYAWRSLKRAEVATEKGVPTVVMVGQNYYFDMAQSKYERGHNWAGLVPLDKVYALDPADNTVFTAEQAKKVMGVQAAIWSELFNEPARFLDYQSYPRICAMAEAGWTQQSLRNWNDFYQRLTSSHFERMYNMGIAFRVPFPVVTYKNELVTAVAPYPGAEVRYTVDGSEPNASSVRYSGPVKEFNYEKLKFKTIYKDLSSVAVSPECENVGGWVSDSAAKPKPQVWDLSGIVDRPGIWYATFVPDQPTKGSASVSQVRVYENGIAVASDDKATATERTQRYRLPLFAFDKTKKYSLKAIVQGKENVSGVVKIERSRCMEPAVGVSVNANLNPEYARYLTDYDFETVARTIDRGVAGQSVTYVFAQPLTCSKITFNTGTLTAFYLLKNGHVEYSVDGENWIRGDKFEKGIAVLRPSQPLKAVKIVIDGPNDEAIIAFQDLKIE</sequence>
<dbReference type="Pfam" id="PF02838">
    <property type="entry name" value="Glyco_hydro_20b"/>
    <property type="match status" value="1"/>
</dbReference>
<dbReference type="InterPro" id="IPR029018">
    <property type="entry name" value="Hex-like_dom2"/>
</dbReference>
<organism evidence="11 12">
    <name type="scientific">Paludibacter jiangxiensis</name>
    <dbReference type="NCBI Taxonomy" id="681398"/>
    <lineage>
        <taxon>Bacteria</taxon>
        <taxon>Pseudomonadati</taxon>
        <taxon>Bacteroidota</taxon>
        <taxon>Bacteroidia</taxon>
        <taxon>Bacteroidales</taxon>
        <taxon>Paludibacteraceae</taxon>
        <taxon>Paludibacter</taxon>
    </lineage>
</organism>
<dbReference type="CDD" id="cd06563">
    <property type="entry name" value="GH20_chitobiase-like"/>
    <property type="match status" value="1"/>
</dbReference>
<dbReference type="InterPro" id="IPR025705">
    <property type="entry name" value="Beta_hexosaminidase_sua/sub"/>
</dbReference>
<dbReference type="Pfam" id="PF00728">
    <property type="entry name" value="Glyco_hydro_20"/>
    <property type="match status" value="1"/>
</dbReference>